<dbReference type="SUPFAM" id="SSF47729">
    <property type="entry name" value="IHF-like DNA-binding proteins"/>
    <property type="match status" value="1"/>
</dbReference>
<dbReference type="SMART" id="SM00411">
    <property type="entry name" value="BHL"/>
    <property type="match status" value="1"/>
</dbReference>
<keyword evidence="2" id="KW-0226">DNA condensation</keyword>
<dbReference type="InterPro" id="IPR010992">
    <property type="entry name" value="IHF-like_DNA-bd_dom_sf"/>
</dbReference>
<dbReference type="PRINTS" id="PR01727">
    <property type="entry name" value="DNABINDINGHU"/>
</dbReference>
<dbReference type="GO" id="GO:0030261">
    <property type="term" value="P:chromosome condensation"/>
    <property type="evidence" value="ECO:0007669"/>
    <property type="project" value="UniProtKB-KW"/>
</dbReference>
<comment type="similarity">
    <text evidence="1 4">Belongs to the bacterial histone-like protein family.</text>
</comment>
<dbReference type="Pfam" id="PF00216">
    <property type="entry name" value="Bac_DNA_binding"/>
    <property type="match status" value="1"/>
</dbReference>
<evidence type="ECO:0000256" key="1">
    <source>
        <dbReference type="ARBA" id="ARBA00010529"/>
    </source>
</evidence>
<gene>
    <name evidence="5" type="ORF">CBW42_08460</name>
</gene>
<accession>A0A252F3E1</accession>
<keyword evidence="3" id="KW-0238">DNA-binding</keyword>
<evidence type="ECO:0000256" key="3">
    <source>
        <dbReference type="ARBA" id="ARBA00023125"/>
    </source>
</evidence>
<evidence type="ECO:0000256" key="2">
    <source>
        <dbReference type="ARBA" id="ARBA00023067"/>
    </source>
</evidence>
<dbReference type="RefSeq" id="WP_087019950.1">
    <property type="nucleotide sequence ID" value="NZ_CP178353.1"/>
</dbReference>
<dbReference type="PANTHER" id="PTHR33175:SF3">
    <property type="entry name" value="DNA-BINDING PROTEIN HU-BETA"/>
    <property type="match status" value="1"/>
</dbReference>
<dbReference type="PANTHER" id="PTHR33175">
    <property type="entry name" value="DNA-BINDING PROTEIN HU"/>
    <property type="match status" value="1"/>
</dbReference>
<organism evidence="5 6">
    <name type="scientific">Butyricicoccus porcorum</name>
    <dbReference type="NCBI Taxonomy" id="1945634"/>
    <lineage>
        <taxon>Bacteria</taxon>
        <taxon>Bacillati</taxon>
        <taxon>Bacillota</taxon>
        <taxon>Clostridia</taxon>
        <taxon>Eubacteriales</taxon>
        <taxon>Butyricicoccaceae</taxon>
        <taxon>Butyricicoccus</taxon>
    </lineage>
</organism>
<dbReference type="GO" id="GO:0003677">
    <property type="term" value="F:DNA binding"/>
    <property type="evidence" value="ECO:0007669"/>
    <property type="project" value="UniProtKB-KW"/>
</dbReference>
<dbReference type="OrthoDB" id="9799835at2"/>
<dbReference type="EMBL" id="NHOC01000006">
    <property type="protein sequence ID" value="OUM20334.1"/>
    <property type="molecule type" value="Genomic_DNA"/>
</dbReference>
<evidence type="ECO:0000313" key="6">
    <source>
        <dbReference type="Proteomes" id="UP000194903"/>
    </source>
</evidence>
<keyword evidence="6" id="KW-1185">Reference proteome</keyword>
<evidence type="ECO:0008006" key="7">
    <source>
        <dbReference type="Google" id="ProtNLM"/>
    </source>
</evidence>
<dbReference type="CDD" id="cd13831">
    <property type="entry name" value="HU"/>
    <property type="match status" value="1"/>
</dbReference>
<evidence type="ECO:0000256" key="4">
    <source>
        <dbReference type="RuleBase" id="RU003939"/>
    </source>
</evidence>
<dbReference type="GO" id="GO:0005829">
    <property type="term" value="C:cytosol"/>
    <property type="evidence" value="ECO:0007669"/>
    <property type="project" value="TreeGrafter"/>
</dbReference>
<reference evidence="5 6" key="1">
    <citation type="submission" date="2017-05" db="EMBL/GenBank/DDBJ databases">
        <title>Butyricicoccus porcorum sp. nov. a butyrate-producing bacterium from the swine intestinal tract.</title>
        <authorList>
            <person name="Trachsel J."/>
            <person name="Humphrey S."/>
            <person name="Allen H.K."/>
        </authorList>
    </citation>
    <scope>NUCLEOTIDE SEQUENCE [LARGE SCALE GENOMIC DNA]</scope>
    <source>
        <strain evidence="5">BB10</strain>
    </source>
</reference>
<comment type="caution">
    <text evidence="5">The sequence shown here is derived from an EMBL/GenBank/DDBJ whole genome shotgun (WGS) entry which is preliminary data.</text>
</comment>
<name>A0A252F3E1_9FIRM</name>
<protein>
    <recommendedName>
        <fullName evidence="7">Integration host factor subunit alpha</fullName>
    </recommendedName>
</protein>
<dbReference type="Gene3D" id="4.10.520.10">
    <property type="entry name" value="IHF-like DNA-binding proteins"/>
    <property type="match status" value="1"/>
</dbReference>
<dbReference type="AlphaFoldDB" id="A0A252F3E1"/>
<proteinExistence type="inferred from homology"/>
<dbReference type="InterPro" id="IPR000119">
    <property type="entry name" value="Hist_DNA-bd"/>
</dbReference>
<sequence>MKKSEFAAMVAERAGIRKKDAEYIVDLTFRCLSDALAQGERVSVSGFGVFETRERAARTGRVPSTGEQIEIPAAQVPVFKPAKQLKEKVNPS</sequence>
<dbReference type="GO" id="GO:0030527">
    <property type="term" value="F:structural constituent of chromatin"/>
    <property type="evidence" value="ECO:0007669"/>
    <property type="project" value="InterPro"/>
</dbReference>
<dbReference type="Proteomes" id="UP000194903">
    <property type="component" value="Unassembled WGS sequence"/>
</dbReference>
<evidence type="ECO:0000313" key="5">
    <source>
        <dbReference type="EMBL" id="OUM20334.1"/>
    </source>
</evidence>